<reference evidence="1 2" key="1">
    <citation type="submission" date="2022-07" db="EMBL/GenBank/DDBJ databases">
        <title>Novel species in genus Arthrobacter.</title>
        <authorList>
            <person name="Liu Y."/>
        </authorList>
    </citation>
    <scope>NUCLEOTIDE SEQUENCE [LARGE SCALE GENOMIC DNA]</scope>
    <source>
        <strain evidence="2">zg-Y859</strain>
    </source>
</reference>
<evidence type="ECO:0000313" key="1">
    <source>
        <dbReference type="EMBL" id="MCQ1949056.1"/>
    </source>
</evidence>
<organism evidence="1 2">
    <name type="scientific">Arthrobacter jinronghuae</name>
    <dbReference type="NCBI Taxonomy" id="2964609"/>
    <lineage>
        <taxon>Bacteria</taxon>
        <taxon>Bacillati</taxon>
        <taxon>Actinomycetota</taxon>
        <taxon>Actinomycetes</taxon>
        <taxon>Micrococcales</taxon>
        <taxon>Micrococcaceae</taxon>
        <taxon>Arthrobacter</taxon>
    </lineage>
</organism>
<dbReference type="RefSeq" id="WP_229950329.1">
    <property type="nucleotide sequence ID" value="NZ_CP104263.1"/>
</dbReference>
<gene>
    <name evidence="1" type="ORF">NNX28_03820</name>
</gene>
<protein>
    <submittedName>
        <fullName evidence="1">Uncharacterized protein</fullName>
    </submittedName>
</protein>
<keyword evidence="2" id="KW-1185">Reference proteome</keyword>
<sequence length="88" mass="9574">MITLQQDNDGFIRMDRHFPASASIAVRFSDGTSEVLTGARLNQAYDDAVAVFRAKNHLDAKGFSRVPKKVFPGANKINVVPVQPGMGN</sequence>
<accession>A0ABT1NMW2</accession>
<evidence type="ECO:0000313" key="2">
    <source>
        <dbReference type="Proteomes" id="UP001206924"/>
    </source>
</evidence>
<proteinExistence type="predicted"/>
<name>A0ABT1NMW2_9MICC</name>
<dbReference type="EMBL" id="JANFLP010000005">
    <property type="protein sequence ID" value="MCQ1949056.1"/>
    <property type="molecule type" value="Genomic_DNA"/>
</dbReference>
<dbReference type="Proteomes" id="UP001206924">
    <property type="component" value="Unassembled WGS sequence"/>
</dbReference>
<comment type="caution">
    <text evidence="1">The sequence shown here is derived from an EMBL/GenBank/DDBJ whole genome shotgun (WGS) entry which is preliminary data.</text>
</comment>